<dbReference type="PROSITE" id="PS00028">
    <property type="entry name" value="ZINC_FINGER_C2H2_1"/>
    <property type="match status" value="10"/>
</dbReference>
<feature type="compositionally biased region" description="Basic and acidic residues" evidence="8">
    <location>
        <begin position="260"/>
        <end position="269"/>
    </location>
</feature>
<keyword evidence="1" id="KW-0479">Metal-binding</keyword>
<keyword evidence="6" id="KW-0804">Transcription</keyword>
<organism evidence="10 11">
    <name type="scientific">Lingula anatina</name>
    <name type="common">Brachiopod</name>
    <name type="synonym">Lingula unguis</name>
    <dbReference type="NCBI Taxonomy" id="7574"/>
    <lineage>
        <taxon>Eukaryota</taxon>
        <taxon>Metazoa</taxon>
        <taxon>Spiralia</taxon>
        <taxon>Lophotrochozoa</taxon>
        <taxon>Brachiopoda</taxon>
        <taxon>Linguliformea</taxon>
        <taxon>Lingulata</taxon>
        <taxon>Lingulida</taxon>
        <taxon>Linguloidea</taxon>
        <taxon>Lingulidae</taxon>
        <taxon>Lingula</taxon>
    </lineage>
</organism>
<evidence type="ECO:0000313" key="10">
    <source>
        <dbReference type="Proteomes" id="UP000085678"/>
    </source>
</evidence>
<feature type="domain" description="C2H2-type" evidence="9">
    <location>
        <begin position="626"/>
        <end position="655"/>
    </location>
</feature>
<dbReference type="InterPro" id="IPR051061">
    <property type="entry name" value="Zinc_finger_trans_reg"/>
</dbReference>
<feature type="domain" description="C2H2-type" evidence="9">
    <location>
        <begin position="474"/>
        <end position="503"/>
    </location>
</feature>
<dbReference type="FunFam" id="3.30.160.60:FF:000007">
    <property type="entry name" value="Basic krueppel-like factor 3"/>
    <property type="match status" value="1"/>
</dbReference>
<keyword evidence="10" id="KW-1185">Reference proteome</keyword>
<dbReference type="AlphaFoldDB" id="A0A1S3IEN4"/>
<evidence type="ECO:0000256" key="4">
    <source>
        <dbReference type="ARBA" id="ARBA00022833"/>
    </source>
</evidence>
<feature type="region of interest" description="Disordered" evidence="8">
    <location>
        <begin position="260"/>
        <end position="305"/>
    </location>
</feature>
<feature type="region of interest" description="Disordered" evidence="8">
    <location>
        <begin position="65"/>
        <end position="90"/>
    </location>
</feature>
<proteinExistence type="predicted"/>
<keyword evidence="4" id="KW-0862">Zinc</keyword>
<dbReference type="InterPro" id="IPR013087">
    <property type="entry name" value="Znf_C2H2_type"/>
</dbReference>
<feature type="region of interest" description="Disordered" evidence="8">
    <location>
        <begin position="939"/>
        <end position="973"/>
    </location>
</feature>
<dbReference type="Gene3D" id="3.30.160.60">
    <property type="entry name" value="Classic Zinc Finger"/>
    <property type="match status" value="8"/>
</dbReference>
<keyword evidence="2" id="KW-0677">Repeat</keyword>
<evidence type="ECO:0000256" key="5">
    <source>
        <dbReference type="ARBA" id="ARBA00023015"/>
    </source>
</evidence>
<feature type="domain" description="C2H2-type" evidence="9">
    <location>
        <begin position="566"/>
        <end position="595"/>
    </location>
</feature>
<evidence type="ECO:0000256" key="7">
    <source>
        <dbReference type="PROSITE-ProRule" id="PRU00042"/>
    </source>
</evidence>
<dbReference type="PANTHER" id="PTHR46179">
    <property type="entry name" value="ZINC FINGER PROTEIN"/>
    <property type="match status" value="1"/>
</dbReference>
<name>A0A1S3IEN4_LINAN</name>
<evidence type="ECO:0000256" key="8">
    <source>
        <dbReference type="SAM" id="MobiDB-lite"/>
    </source>
</evidence>
<evidence type="ECO:0000256" key="1">
    <source>
        <dbReference type="ARBA" id="ARBA00022723"/>
    </source>
</evidence>
<dbReference type="OrthoDB" id="6277246at2759"/>
<reference evidence="11" key="1">
    <citation type="submission" date="2025-08" db="UniProtKB">
        <authorList>
            <consortium name="RefSeq"/>
        </authorList>
    </citation>
    <scope>IDENTIFICATION</scope>
    <source>
        <tissue evidence="11">Gonads</tissue>
    </source>
</reference>
<feature type="domain" description="C2H2-type" evidence="9">
    <location>
        <begin position="596"/>
        <end position="625"/>
    </location>
</feature>
<feature type="compositionally biased region" description="Polar residues" evidence="8">
    <location>
        <begin position="286"/>
        <end position="305"/>
    </location>
</feature>
<dbReference type="SMART" id="SM00355">
    <property type="entry name" value="ZnF_C2H2"/>
    <property type="match status" value="10"/>
</dbReference>
<evidence type="ECO:0000256" key="3">
    <source>
        <dbReference type="ARBA" id="ARBA00022771"/>
    </source>
</evidence>
<dbReference type="RefSeq" id="XP_013396692.1">
    <property type="nucleotide sequence ID" value="XM_013541238.1"/>
</dbReference>
<dbReference type="PROSITE" id="PS50157">
    <property type="entry name" value="ZINC_FINGER_C2H2_2"/>
    <property type="match status" value="8"/>
</dbReference>
<feature type="domain" description="C2H2-type" evidence="9">
    <location>
        <begin position="536"/>
        <end position="565"/>
    </location>
</feature>
<evidence type="ECO:0000256" key="6">
    <source>
        <dbReference type="ARBA" id="ARBA00023163"/>
    </source>
</evidence>
<dbReference type="InParanoid" id="A0A1S3IEN4"/>
<dbReference type="STRING" id="7574.A0A1S3IEN4"/>
<feature type="region of interest" description="Disordered" evidence="8">
    <location>
        <begin position="1"/>
        <end position="25"/>
    </location>
</feature>
<evidence type="ECO:0000259" key="9">
    <source>
        <dbReference type="PROSITE" id="PS50157"/>
    </source>
</evidence>
<dbReference type="InterPro" id="IPR036236">
    <property type="entry name" value="Znf_C2H2_sf"/>
</dbReference>
<sequence length="992" mass="107579">MLRKGGLKLEKHGGAHGTGHEPAYFQQDSGISSFLDDENIQFIDSKEEDELAKFQDGGQGVVSGLEDGSLASMKNNKTHEGTYDSPSNLSDLETPLNDHVDGWLKTNASSAVCSINMTAGVAALSSSSGQAAGTESTRNISLSLGTTGIQDLVSSNNIIPNESSLQQTSSSSFILNSSDGISSIVSVKPDMTKSLTPGSSQSTLSLAGSNDSAISINSLLEHGSQGIQEFSFGNLSEDRSNTLMTPQELEAMPERGLEFEESVGPRDAKLSLPNGDLAAEGHSQVEPVQTQTESSENGTSTNPLSLASISISTDKSSNTTHIVLQTPQGLQVYQLNTADLTQATSALEQLGAHATTQGPGAGTIAVANLKDGMVAIPLDGASFNTNGITLDSSLIRDNVSDSDTSTSQMAAGKCKCPYEGCDKVFKKPVKLKIHMMKHTGERPFKCQENGCEWAFTTAYKLKRHMESHLGQKNYVCDIEGCGKKFSTIYNLRTHIDLHKRPNSHVCPEMGCEACFDTRRKLDAHLMKSHKDQGKKYKCPYEGCNKTFFSLSCMGSHKRVHLQDRDLTCHFEGCGRVFDKLCRLKQHERMHTGEKPYVCPVDGCGWAFTSSSKLTRHQQKHTQDRKWKCPDPNCNKAFLRAEHLKQHVLSHSGDRPFRCPVEGCSATFRAKCSLRVHVKKHNQPQKKVIFYCPLEGCDKKYITKISLRNHIAKHYTHDVTDGSGFDIVPILAEELQDNSLDGYSQSQVVTSSGVTIHPNSVILTSPDGTLLNPADFIATGDQSIVTAVQFPNDVITHHVGNNVVTQLIVTDSHTSSTDSLITTTAATSSSPTAKIAIATDSSAEGATRLLQENYSGSARTDYMSNHILSDRAKRRRQLLREKASIGFDELHLQDLAPKSTDLVPPSSGPTIAPHEILTSHAITFKDPETGTTYVQTQLLQDDPPNPEIYPPGEAHSPLSGDLSDGVLQDASTSDHTQPCVIFTSSTINLQDLE</sequence>
<feature type="domain" description="C2H2-type" evidence="9">
    <location>
        <begin position="656"/>
        <end position="685"/>
    </location>
</feature>
<dbReference type="GeneID" id="106163598"/>
<evidence type="ECO:0000256" key="2">
    <source>
        <dbReference type="ARBA" id="ARBA00022737"/>
    </source>
</evidence>
<protein>
    <submittedName>
        <fullName evidence="11">Zinc finger protein ZXDC</fullName>
    </submittedName>
</protein>
<dbReference type="PANTHER" id="PTHR46179:SF26">
    <property type="entry name" value="ZINC FINGER PROTEIN 423 HOMOLOG"/>
    <property type="match status" value="1"/>
</dbReference>
<accession>A0A1S3IEN4</accession>
<dbReference type="KEGG" id="lak:106163598"/>
<dbReference type="GO" id="GO:0005634">
    <property type="term" value="C:nucleus"/>
    <property type="evidence" value="ECO:0007669"/>
    <property type="project" value="TreeGrafter"/>
</dbReference>
<feature type="domain" description="C2H2-type" evidence="9">
    <location>
        <begin position="414"/>
        <end position="443"/>
    </location>
</feature>
<gene>
    <name evidence="11" type="primary">LOC106163598</name>
</gene>
<dbReference type="OMA" id="RPCTEEC"/>
<dbReference type="Pfam" id="PF00096">
    <property type="entry name" value="zf-C2H2"/>
    <property type="match status" value="5"/>
</dbReference>
<dbReference type="SUPFAM" id="SSF57667">
    <property type="entry name" value="beta-beta-alpha zinc fingers"/>
    <property type="match status" value="5"/>
</dbReference>
<evidence type="ECO:0000313" key="11">
    <source>
        <dbReference type="RefSeq" id="XP_013396692.1"/>
    </source>
</evidence>
<keyword evidence="5" id="KW-0805">Transcription regulation</keyword>
<dbReference type="Proteomes" id="UP000085678">
    <property type="component" value="Unplaced"/>
</dbReference>
<dbReference type="GO" id="GO:0008270">
    <property type="term" value="F:zinc ion binding"/>
    <property type="evidence" value="ECO:0007669"/>
    <property type="project" value="UniProtKB-KW"/>
</dbReference>
<dbReference type="FunFam" id="3.30.160.60:FF:000032">
    <property type="entry name" value="Krueppel-like factor 4"/>
    <property type="match status" value="1"/>
</dbReference>
<keyword evidence="3 7" id="KW-0863">Zinc-finger</keyword>
<dbReference type="GO" id="GO:0006357">
    <property type="term" value="P:regulation of transcription by RNA polymerase II"/>
    <property type="evidence" value="ECO:0007669"/>
    <property type="project" value="TreeGrafter"/>
</dbReference>
<feature type="domain" description="C2H2-type" evidence="9">
    <location>
        <begin position="444"/>
        <end position="473"/>
    </location>
</feature>